<dbReference type="Pfam" id="PF20499">
    <property type="entry name" value="DUF6729"/>
    <property type="match status" value="1"/>
</dbReference>
<dbReference type="SMART" id="SM00474">
    <property type="entry name" value="35EXOc"/>
    <property type="match status" value="2"/>
</dbReference>
<evidence type="ECO:0000256" key="9">
    <source>
        <dbReference type="ARBA" id="ARBA00042761"/>
    </source>
</evidence>
<dbReference type="InterPro" id="IPR051132">
    <property type="entry name" value="3-5_Exonuclease_domain"/>
</dbReference>
<dbReference type="SUPFAM" id="SSF53098">
    <property type="entry name" value="Ribonuclease H-like"/>
    <property type="match status" value="2"/>
</dbReference>
<dbReference type="GO" id="GO:0005634">
    <property type="term" value="C:nucleus"/>
    <property type="evidence" value="ECO:0007669"/>
    <property type="project" value="UniProtKB-SubCell"/>
</dbReference>
<evidence type="ECO:0000256" key="5">
    <source>
        <dbReference type="ARBA" id="ARBA00022839"/>
    </source>
</evidence>
<evidence type="ECO:0000256" key="1">
    <source>
        <dbReference type="ARBA" id="ARBA00004123"/>
    </source>
</evidence>
<dbReference type="GO" id="GO:0003676">
    <property type="term" value="F:nucleic acid binding"/>
    <property type="evidence" value="ECO:0007669"/>
    <property type="project" value="InterPro"/>
</dbReference>
<keyword evidence="7" id="KW-0539">Nucleus</keyword>
<dbReference type="OrthoDB" id="2284808at2759"/>
<keyword evidence="5" id="KW-0269">Exonuclease</keyword>
<dbReference type="InterPro" id="IPR046616">
    <property type="entry name" value="DUF6729"/>
</dbReference>
<dbReference type="PANTHER" id="PTHR13620:SF109">
    <property type="entry name" value="3'-5' EXONUCLEASE"/>
    <property type="match status" value="1"/>
</dbReference>
<keyword evidence="3" id="KW-0479">Metal-binding</keyword>
<name>A0A8H7QK39_9FUNG</name>
<comment type="subcellular location">
    <subcellularLocation>
        <location evidence="1">Nucleus</location>
    </subcellularLocation>
</comment>
<keyword evidence="6" id="KW-0460">Magnesium</keyword>
<dbReference type="EMBL" id="JAEPRD010000246">
    <property type="protein sequence ID" value="KAG2193140.1"/>
    <property type="molecule type" value="Genomic_DNA"/>
</dbReference>
<dbReference type="PANTHER" id="PTHR13620">
    <property type="entry name" value="3-5 EXONUCLEASE"/>
    <property type="match status" value="1"/>
</dbReference>
<evidence type="ECO:0000256" key="8">
    <source>
        <dbReference type="ARBA" id="ARBA00040531"/>
    </source>
</evidence>
<dbReference type="InterPro" id="IPR036397">
    <property type="entry name" value="RNaseH_sf"/>
</dbReference>
<evidence type="ECO:0000256" key="7">
    <source>
        <dbReference type="ARBA" id="ARBA00023242"/>
    </source>
</evidence>
<evidence type="ECO:0000256" key="3">
    <source>
        <dbReference type="ARBA" id="ARBA00022723"/>
    </source>
</evidence>
<dbReference type="Gene3D" id="3.30.420.10">
    <property type="entry name" value="Ribonuclease H-like superfamily/Ribonuclease H"/>
    <property type="match status" value="2"/>
</dbReference>
<evidence type="ECO:0000256" key="2">
    <source>
        <dbReference type="ARBA" id="ARBA00022722"/>
    </source>
</evidence>
<feature type="domain" description="3'-5' exonuclease" evidence="10">
    <location>
        <begin position="1313"/>
        <end position="1482"/>
    </location>
</feature>
<feature type="domain" description="3'-5' exonuclease" evidence="10">
    <location>
        <begin position="280"/>
        <end position="461"/>
    </location>
</feature>
<sequence length="1922" mass="220077">MSYRYACSSCKVTFNAHDPKLMVQPSIELQEAFPAIITHKGALSREVADLLRPCVQNSVGRKRFSKIIRELHMLEHDRLELIYLTNILKKKKKEAEGVGAFFKSAPTIYAPMSSFDNQSGYAGYAPTPVYFRTLYTSIIEKLRPFMDKMLMLTGGKIIRGDHSFKIVNHIAKIEKSSAFTALYTVVNEYEEIRLMLLVPSKSHSYLKWSFEKMYEAYKMYGHELPTVFFTDDVRSDRRFIEIVIPSLTASVQKQSYKSIDSNYKTLPELELPDFVNVGYFNQFLQIETIISDLNDKLSIECEGTIAVGFDCEWSFDEETSRVSNGVDTIQIAYGNEIFVLHLNQEWSNLPQSLKLFLSNKNILKVGKNVSGDLNRIERTFSGVKCQAPIELGKFCKNRGLIEHGKFSLSDISAKVLGYQLNKDERLGNWSVPRLSDLQLKYAALDAWASLRIFEEAKLVPEVGTRLASNSVVVPGTYVRFRPRGENNYVALGRVDEQKEEDWKEFKSLQKSASGTRVIVTILHVSSPAFIPSRLGKSLASYLPVPFKLPILKSELETESEEIVNGCINRDISGSNNSVARSTIIEDIEDDSTSNAQVLTNEQIREELNSMFEDCVSDVDQSSFEYGYKKIMTIKNLNDTLNQDRVFSRVIKDVFHLMDLIKTPSNHGLQVEFSRRFRDVLLVLDAEDKMKVEKVLKENMGTTWDEKMKYDSDWIWKRVKRRVREPCSLFTQLKTLFLTFGPMKCSVTGSALFDHVAWNQVANILHSINLGHVSDPPDVVLYMKMGIDKYGLQKYHCLRGTNSLEGGIHRHIIKKFGSYGAGPALTDSALAEFRMRHNLDVGTANRFLRNYRSHYDPWLTQVIHEKRLLLNFPTDVNQVAVGLNSLLYRGSEESFGICPLPTDVMSQLHIKQDPKKNIPRRVPDGNCANDITIPNMKSIVYHTIGSTLRVKFDRFKYIANLQQVLYPVLPVLTNEEKALFNMILLKHYTSTNSMPNFYTIAISWNSSTKENMELRVDGMTIFYKTPEHLKLYFSQWKKNKAAAESRSTFMKILKNVQANICRLNTASNIQSMVPERHYLNPDPQHMSYNNSLYVQPNNIPPHVTNRRPRPLNHLQLEVIGFNPMIPQINTTNIPSFNQHQYTSLPQEVNIVSNSRPNSLYRSILPAQQQTMPPERLIKRTKRIRVCQVFNHIAKIEKSSAFTAPYTVVNEYEEIRLMSLVPSKSHSYLRWSFEKMYEAYNMYGHELPTVFFTDDVRSDRRFIEIVIPSLTASVQKQSYKSIDSNYKTLPELELPDFVNVGYFNQFLQIETIISDLNDKLSIECEGIIAVGFDCEWSFDEETSRVFNGVDTIQIAYGNEIFVLHLNQEWSNLPQSLKLFLSNKNILKVGKNVSGDLNRIERTFSGVKCQAPIELRKFGKNRGLIEHGKFSLSDISAKVSGYQLNKDERLGNWSVPRLSDLQLKYAALDAWASLRIFEEAKLVPEVGTRLASNSVAVPGTYVRFRPKGENNYVALGRIDEQKEEDWKEFKSLQKVHLEPVLGKSLASYLPVLFKLPILKSELETESEEIVNGCINRDISSNNNSVARSTIIEDIEDDSTSNAQVLTNEQIRKELNSMFEDCVSDVDQSLFEYGYKKVMTINNLNDTLNQDRVFSRVIKDVFHLMDLIKTPSNHGFQVEFSRRFRDVLLVLDAEDKTKVEKVLKENMGTTWDEKMKYDSDWIWKRAKRRVREPCSLFTQLKTLFLTFGPIKCSVTGSALFDHVAWNQFANILHSVNLGHVSDPPDVVLYMKMGIDKYGLQKYHCLRGTNSLEGGIHRHIIKKFGSYGAGTALTDSALAEFRMRHNLDVGTANRFFRNYRSHYDPWLTQVIHEKRLLLNLPTDVNQVAVGLNSLLYRGSEESFGICPLPTDVMSQLHIKQGMVVNMT</sequence>
<gene>
    <name evidence="11" type="ORF">INT47_013043</name>
</gene>
<dbReference type="InterPro" id="IPR002562">
    <property type="entry name" value="3'-5'_exonuclease_dom"/>
</dbReference>
<evidence type="ECO:0000256" key="6">
    <source>
        <dbReference type="ARBA" id="ARBA00022842"/>
    </source>
</evidence>
<proteinExistence type="predicted"/>
<keyword evidence="2" id="KW-0540">Nuclease</keyword>
<accession>A0A8H7QK39</accession>
<dbReference type="Proteomes" id="UP000603453">
    <property type="component" value="Unassembled WGS sequence"/>
</dbReference>
<dbReference type="Pfam" id="PF01612">
    <property type="entry name" value="DNA_pol_A_exo1"/>
    <property type="match status" value="2"/>
</dbReference>
<comment type="caution">
    <text evidence="11">The sequence shown here is derived from an EMBL/GenBank/DDBJ whole genome shotgun (WGS) entry which is preliminary data.</text>
</comment>
<dbReference type="GO" id="GO:0046872">
    <property type="term" value="F:metal ion binding"/>
    <property type="evidence" value="ECO:0007669"/>
    <property type="project" value="UniProtKB-KW"/>
</dbReference>
<evidence type="ECO:0000259" key="10">
    <source>
        <dbReference type="SMART" id="SM00474"/>
    </source>
</evidence>
<reference evidence="11" key="1">
    <citation type="submission" date="2020-12" db="EMBL/GenBank/DDBJ databases">
        <title>Metabolic potential, ecology and presence of endohyphal bacteria is reflected in genomic diversity of Mucoromycotina.</title>
        <authorList>
            <person name="Muszewska A."/>
            <person name="Okrasinska A."/>
            <person name="Steczkiewicz K."/>
            <person name="Drgas O."/>
            <person name="Orlowska M."/>
            <person name="Perlinska-Lenart U."/>
            <person name="Aleksandrzak-Piekarczyk T."/>
            <person name="Szatraj K."/>
            <person name="Zielenkiewicz U."/>
            <person name="Pilsyk S."/>
            <person name="Malc E."/>
            <person name="Mieczkowski P."/>
            <person name="Kruszewska J.S."/>
            <person name="Biernat P."/>
            <person name="Pawlowska J."/>
        </authorList>
    </citation>
    <scope>NUCLEOTIDE SEQUENCE</scope>
    <source>
        <strain evidence="11">WA0000017839</strain>
    </source>
</reference>
<keyword evidence="4" id="KW-0378">Hydrolase</keyword>
<evidence type="ECO:0000256" key="4">
    <source>
        <dbReference type="ARBA" id="ARBA00022801"/>
    </source>
</evidence>
<evidence type="ECO:0000313" key="12">
    <source>
        <dbReference type="Proteomes" id="UP000603453"/>
    </source>
</evidence>
<protein>
    <recommendedName>
        <fullName evidence="8">3'-5' exonuclease</fullName>
    </recommendedName>
    <alternativeName>
        <fullName evidence="9">Werner Syndrome-like exonuclease</fullName>
    </alternativeName>
</protein>
<dbReference type="CDD" id="cd06141">
    <property type="entry name" value="WRN_exo"/>
    <property type="match status" value="2"/>
</dbReference>
<organism evidence="11 12">
    <name type="scientific">Mucor saturninus</name>
    <dbReference type="NCBI Taxonomy" id="64648"/>
    <lineage>
        <taxon>Eukaryota</taxon>
        <taxon>Fungi</taxon>
        <taxon>Fungi incertae sedis</taxon>
        <taxon>Mucoromycota</taxon>
        <taxon>Mucoromycotina</taxon>
        <taxon>Mucoromycetes</taxon>
        <taxon>Mucorales</taxon>
        <taxon>Mucorineae</taxon>
        <taxon>Mucoraceae</taxon>
        <taxon>Mucor</taxon>
    </lineage>
</organism>
<dbReference type="GO" id="GO:0006139">
    <property type="term" value="P:nucleobase-containing compound metabolic process"/>
    <property type="evidence" value="ECO:0007669"/>
    <property type="project" value="InterPro"/>
</dbReference>
<evidence type="ECO:0000313" key="11">
    <source>
        <dbReference type="EMBL" id="KAG2193140.1"/>
    </source>
</evidence>
<dbReference type="GO" id="GO:0008408">
    <property type="term" value="F:3'-5' exonuclease activity"/>
    <property type="evidence" value="ECO:0007669"/>
    <property type="project" value="InterPro"/>
</dbReference>
<keyword evidence="12" id="KW-1185">Reference proteome</keyword>
<dbReference type="InterPro" id="IPR012337">
    <property type="entry name" value="RNaseH-like_sf"/>
</dbReference>